<name>A0A8J3VPT5_9ACTN</name>
<dbReference type="PANTHER" id="PTHR43157:SF31">
    <property type="entry name" value="PHOSPHATIDYLINOSITOL-GLYCAN BIOSYNTHESIS CLASS F PROTEIN"/>
    <property type="match status" value="1"/>
</dbReference>
<evidence type="ECO:0000313" key="2">
    <source>
        <dbReference type="EMBL" id="GIH14439.1"/>
    </source>
</evidence>
<accession>A0A8J3VPT5</accession>
<keyword evidence="3" id="KW-1185">Reference proteome</keyword>
<keyword evidence="1" id="KW-0560">Oxidoreductase</keyword>
<organism evidence="2 3">
    <name type="scientific">Rugosimonospora africana</name>
    <dbReference type="NCBI Taxonomy" id="556532"/>
    <lineage>
        <taxon>Bacteria</taxon>
        <taxon>Bacillati</taxon>
        <taxon>Actinomycetota</taxon>
        <taxon>Actinomycetes</taxon>
        <taxon>Micromonosporales</taxon>
        <taxon>Micromonosporaceae</taxon>
        <taxon>Rugosimonospora</taxon>
    </lineage>
</organism>
<evidence type="ECO:0000256" key="1">
    <source>
        <dbReference type="ARBA" id="ARBA00023002"/>
    </source>
</evidence>
<dbReference type="RefSeq" id="WP_203918109.1">
    <property type="nucleotide sequence ID" value="NZ_BONZ01000025.1"/>
</dbReference>
<gene>
    <name evidence="2" type="ORF">Raf01_26110</name>
</gene>
<dbReference type="Pfam" id="PF00106">
    <property type="entry name" value="adh_short"/>
    <property type="match status" value="1"/>
</dbReference>
<dbReference type="GO" id="GO:0016491">
    <property type="term" value="F:oxidoreductase activity"/>
    <property type="evidence" value="ECO:0007669"/>
    <property type="project" value="UniProtKB-KW"/>
</dbReference>
<dbReference type="PANTHER" id="PTHR43157">
    <property type="entry name" value="PHOSPHATIDYLINOSITOL-GLYCAN BIOSYNTHESIS CLASS F PROTEIN-RELATED"/>
    <property type="match status" value="1"/>
</dbReference>
<evidence type="ECO:0000313" key="3">
    <source>
        <dbReference type="Proteomes" id="UP000642748"/>
    </source>
</evidence>
<dbReference type="InterPro" id="IPR036291">
    <property type="entry name" value="NAD(P)-bd_dom_sf"/>
</dbReference>
<protein>
    <submittedName>
        <fullName evidence="2">3-oxoacyl-ACP reductase</fullName>
    </submittedName>
</protein>
<dbReference type="SUPFAM" id="SSF51735">
    <property type="entry name" value="NAD(P)-binding Rossmann-fold domains"/>
    <property type="match status" value="1"/>
</dbReference>
<comment type="caution">
    <text evidence="2">The sequence shown here is derived from an EMBL/GenBank/DDBJ whole genome shotgun (WGS) entry which is preliminary data.</text>
</comment>
<dbReference type="Gene3D" id="3.40.50.720">
    <property type="entry name" value="NAD(P)-binding Rossmann-like Domain"/>
    <property type="match status" value="1"/>
</dbReference>
<reference evidence="2" key="1">
    <citation type="submission" date="2021-01" db="EMBL/GenBank/DDBJ databases">
        <title>Whole genome shotgun sequence of Rugosimonospora africana NBRC 104875.</title>
        <authorList>
            <person name="Komaki H."/>
            <person name="Tamura T."/>
        </authorList>
    </citation>
    <scope>NUCLEOTIDE SEQUENCE</scope>
    <source>
        <strain evidence="2">NBRC 104875</strain>
    </source>
</reference>
<dbReference type="Proteomes" id="UP000642748">
    <property type="component" value="Unassembled WGS sequence"/>
</dbReference>
<dbReference type="AlphaFoldDB" id="A0A8J3VPT5"/>
<dbReference type="InterPro" id="IPR002347">
    <property type="entry name" value="SDR_fam"/>
</dbReference>
<dbReference type="PRINTS" id="PR00081">
    <property type="entry name" value="GDHRDH"/>
</dbReference>
<proteinExistence type="predicted"/>
<dbReference type="EMBL" id="BONZ01000025">
    <property type="protein sequence ID" value="GIH14439.1"/>
    <property type="molecule type" value="Genomic_DNA"/>
</dbReference>
<sequence>MTDDRTILITGATDGLGRALAHRLAEDGATLILHGRDRNRLESTADDIRDAHRVPRPRTVLADLAELAQVRRLAADVRAATDRLDVLVSNAGIGGGEPDGRTRRTSLDEYELRFAVNYLAGFLLTAELLPLLRRSAPARIVNVASIGQHPIDFDDIMIERGYTGMRAYGQSKLAQIMSGFSVSERVPATEVTVNSLHPATFMPTKMVLAEIGHHIDTLEEGVAATYRLVSDPALAGTTGRFFDRTRDVRADAQAYDAHAREQLWARSLALTGLEATAAA</sequence>